<reference evidence="6 7" key="1">
    <citation type="submission" date="2019-01" db="EMBL/GenBank/DDBJ databases">
        <title>Insights into ecological role of a new deltaproteobacterial order Candidatus Sinidesulfobacterales (Sva0485) by metagenomics and metatranscriptomics.</title>
        <authorList>
            <person name="Tan S."/>
            <person name="Liu J."/>
            <person name="Fang Y."/>
            <person name="Hedlund B.P."/>
            <person name="Lian Z.H."/>
            <person name="Huang L.Y."/>
            <person name="Li J.T."/>
            <person name="Huang L.N."/>
            <person name="Li W.J."/>
            <person name="Jiang H.C."/>
            <person name="Dong H.L."/>
            <person name="Shu W.S."/>
        </authorList>
    </citation>
    <scope>NUCLEOTIDE SEQUENCE [LARGE SCALE GENOMIC DNA]</scope>
    <source>
        <strain evidence="6">AP3</strain>
    </source>
</reference>
<dbReference type="GO" id="GO:0046872">
    <property type="term" value="F:metal ion binding"/>
    <property type="evidence" value="ECO:0007669"/>
    <property type="project" value="UniProtKB-KW"/>
</dbReference>
<name>A0A519BDL0_9DELT</name>
<dbReference type="Gene3D" id="3.55.10.10">
    <property type="entry name" value="Archease domain"/>
    <property type="match status" value="1"/>
</dbReference>
<protein>
    <submittedName>
        <fullName evidence="6">Archease</fullName>
    </submittedName>
</protein>
<organism evidence="6 7">
    <name type="scientific">Candidatus Acidulodesulfobacterium ferriphilum</name>
    <dbReference type="NCBI Taxonomy" id="2597223"/>
    <lineage>
        <taxon>Bacteria</taxon>
        <taxon>Deltaproteobacteria</taxon>
        <taxon>Candidatus Acidulodesulfobacterales</taxon>
        <taxon>Candidatus Acidulodesulfobacterium</taxon>
    </lineage>
</organism>
<accession>A0A519BDL0</accession>
<sequence>MDEIQNYSYFEHGADIGIIGKGETLEKSFEAAAVAMFAIITDISKVNPVKRIKFNFTEPDIEFAFISWLNNLLNESHLSNMVFSRFHVERDKDVWMCEAFGESWYSGLERGTEVKGATLTKLSVINENGIWIASCVVDV</sequence>
<comment type="caution">
    <text evidence="6">The sequence shown here is derived from an EMBL/GenBank/DDBJ whole genome shotgun (WGS) entry which is preliminary data.</text>
</comment>
<evidence type="ECO:0000256" key="1">
    <source>
        <dbReference type="ARBA" id="ARBA00007963"/>
    </source>
</evidence>
<evidence type="ECO:0000256" key="3">
    <source>
        <dbReference type="ARBA" id="ARBA00022723"/>
    </source>
</evidence>
<dbReference type="SUPFAM" id="SSF69819">
    <property type="entry name" value="MTH1598-like"/>
    <property type="match status" value="1"/>
</dbReference>
<dbReference type="AlphaFoldDB" id="A0A519BDL0"/>
<dbReference type="PANTHER" id="PTHR12682">
    <property type="entry name" value="ARCHEASE"/>
    <property type="match status" value="1"/>
</dbReference>
<dbReference type="GO" id="GO:0008033">
    <property type="term" value="P:tRNA processing"/>
    <property type="evidence" value="ECO:0007669"/>
    <property type="project" value="UniProtKB-KW"/>
</dbReference>
<dbReference type="InterPro" id="IPR023572">
    <property type="entry name" value="Archease_dom"/>
</dbReference>
<keyword evidence="4" id="KW-0106">Calcium</keyword>
<evidence type="ECO:0000259" key="5">
    <source>
        <dbReference type="Pfam" id="PF01951"/>
    </source>
</evidence>
<evidence type="ECO:0000313" key="6">
    <source>
        <dbReference type="EMBL" id="RZD15328.1"/>
    </source>
</evidence>
<dbReference type="Proteomes" id="UP000320813">
    <property type="component" value="Unassembled WGS sequence"/>
</dbReference>
<proteinExistence type="inferred from homology"/>
<keyword evidence="2" id="KW-0819">tRNA processing</keyword>
<comment type="similarity">
    <text evidence="1">Belongs to the archease family.</text>
</comment>
<dbReference type="InterPro" id="IPR036820">
    <property type="entry name" value="Archease_dom_sf"/>
</dbReference>
<evidence type="ECO:0000256" key="2">
    <source>
        <dbReference type="ARBA" id="ARBA00022694"/>
    </source>
</evidence>
<feature type="domain" description="Archease" evidence="5">
    <location>
        <begin position="7"/>
        <end position="139"/>
    </location>
</feature>
<dbReference type="EMBL" id="SGBD01000001">
    <property type="protein sequence ID" value="RZD15328.1"/>
    <property type="molecule type" value="Genomic_DNA"/>
</dbReference>
<dbReference type="InterPro" id="IPR002804">
    <property type="entry name" value="Archease"/>
</dbReference>
<evidence type="ECO:0000256" key="4">
    <source>
        <dbReference type="ARBA" id="ARBA00022837"/>
    </source>
</evidence>
<dbReference type="Pfam" id="PF01951">
    <property type="entry name" value="Archease"/>
    <property type="match status" value="1"/>
</dbReference>
<evidence type="ECO:0000313" key="7">
    <source>
        <dbReference type="Proteomes" id="UP000320813"/>
    </source>
</evidence>
<gene>
    <name evidence="6" type="ORF">EVJ47_03385</name>
</gene>
<dbReference type="PANTHER" id="PTHR12682:SF11">
    <property type="entry name" value="PROTEIN ARCHEASE"/>
    <property type="match status" value="1"/>
</dbReference>
<keyword evidence="3" id="KW-0479">Metal-binding</keyword>